<dbReference type="EMBL" id="JAGFNK010001371">
    <property type="protein sequence ID" value="KAI9432035.1"/>
    <property type="molecule type" value="Genomic_DNA"/>
</dbReference>
<protein>
    <submittedName>
        <fullName evidence="1">Uncharacterized protein</fullName>
    </submittedName>
</protein>
<name>A0ACC0TQN6_9AGAM</name>
<accession>A0ACC0TQN6</accession>
<proteinExistence type="predicted"/>
<keyword evidence="2" id="KW-1185">Reference proteome</keyword>
<evidence type="ECO:0000313" key="1">
    <source>
        <dbReference type="EMBL" id="KAI9432035.1"/>
    </source>
</evidence>
<organism evidence="1 2">
    <name type="scientific">Russula earlei</name>
    <dbReference type="NCBI Taxonomy" id="71964"/>
    <lineage>
        <taxon>Eukaryota</taxon>
        <taxon>Fungi</taxon>
        <taxon>Dikarya</taxon>
        <taxon>Basidiomycota</taxon>
        <taxon>Agaricomycotina</taxon>
        <taxon>Agaricomycetes</taxon>
        <taxon>Russulales</taxon>
        <taxon>Russulaceae</taxon>
        <taxon>Russula</taxon>
    </lineage>
</organism>
<reference evidence="1" key="1">
    <citation type="submission" date="2021-03" db="EMBL/GenBank/DDBJ databases">
        <title>Evolutionary priming and transition to the ectomycorrhizal habit in an iconic lineage of mushroom-forming fungi: is preadaptation a requirement?</title>
        <authorList>
            <consortium name="DOE Joint Genome Institute"/>
            <person name="Looney B.P."/>
            <person name="Miyauchi S."/>
            <person name="Morin E."/>
            <person name="Drula E."/>
            <person name="Courty P.E."/>
            <person name="Chicoki N."/>
            <person name="Fauchery L."/>
            <person name="Kohler A."/>
            <person name="Kuo A."/>
            <person name="LaButti K."/>
            <person name="Pangilinan J."/>
            <person name="Lipzen A."/>
            <person name="Riley R."/>
            <person name="Andreopoulos W."/>
            <person name="He G."/>
            <person name="Johnson J."/>
            <person name="Barry K.W."/>
            <person name="Grigoriev I.V."/>
            <person name="Nagy L."/>
            <person name="Hibbett D."/>
            <person name="Henrissat B."/>
            <person name="Matheny P.B."/>
            <person name="Labbe J."/>
            <person name="Martin A.F."/>
        </authorList>
    </citation>
    <scope>NUCLEOTIDE SEQUENCE</scope>
    <source>
        <strain evidence="1">BPL698</strain>
    </source>
</reference>
<sequence>MKMISNKLAVSGPASPEFEGVPIPIGIPFGIYPLVQGRHGGVLVPTFAQSQDYGLGLEGLGYYKVMNDYWDVTARTNLYSYGGWSLNLNPRYQKRYRYTGNFNLTFQNTKALNRSYVDYGGTTPTTGDEFNVTKSFMLNWTHSQDSRSRPGTSFGANVNFGSTKYNQTVLNNPYLNYQNQLTSSISYSKDFKGKANIALTANHNQNNALHLVNINLPNLNGTVVTMFPFKKKEQIGQPKWYENIGIGYSGNLNNQFSFYDTAYSFKKMLDTIQWSAAHSIPITLSLPAMGPVTLAPSVSFQEHWFGQQIFRTWDDKEKKLDTSIHKGFYAARQVSFGMSASTRIFGTYGLGTTKIRHEVRPTVSVSYTPDMNSQNYYNVQVDTLGNKLRFSKFDGIPPGAFQEGAFGGLSFGIDNLLEMKVKDKKDTAATAFKKVKLLDGFGFSSSYNLLADSFALSPFSLYARSTLFNVINITSSATLDPYQINQYGYRINKFAWSKGSLGRITNGSVAISTQFKSKPRDGRSDSARTPVDPFMTPDEQQRQLQYARANPAEYTDFNIPWTLSLSYSFSFSKQLQTDTTGAYSYQTITSSNINFNGDFSLTPKWKVGATGYLNVTNGSLQQLSMFVTREMHCWQLAVNVNPIGIYRSFSITINPKSGILRDLRINRSRTFSNY</sequence>
<gene>
    <name evidence="1" type="ORF">F5148DRAFT_1295867</name>
</gene>
<comment type="caution">
    <text evidence="1">The sequence shown here is derived from an EMBL/GenBank/DDBJ whole genome shotgun (WGS) entry which is preliminary data.</text>
</comment>
<dbReference type="Proteomes" id="UP001207468">
    <property type="component" value="Unassembled WGS sequence"/>
</dbReference>
<evidence type="ECO:0000313" key="2">
    <source>
        <dbReference type="Proteomes" id="UP001207468"/>
    </source>
</evidence>